<evidence type="ECO:0000256" key="6">
    <source>
        <dbReference type="ARBA" id="ARBA00022553"/>
    </source>
</evidence>
<dbReference type="GO" id="GO:0000502">
    <property type="term" value="C:proteasome complex"/>
    <property type="evidence" value="ECO:0007669"/>
    <property type="project" value="UniProtKB-KW"/>
</dbReference>
<dbReference type="PANTHER" id="PTHR13266:SF1">
    <property type="entry name" value="PROTEASOME INHIBITOR PI31 SUBUNIT"/>
    <property type="match status" value="1"/>
</dbReference>
<gene>
    <name evidence="14" type="ORF">CEUSTIGMA_g4981.t1</name>
</gene>
<keyword evidence="9" id="KW-0007">Acetylation</keyword>
<keyword evidence="8" id="KW-0647">Proteasome</keyword>
<evidence type="ECO:0000256" key="8">
    <source>
        <dbReference type="ARBA" id="ARBA00022942"/>
    </source>
</evidence>
<dbReference type="InterPro" id="IPR045128">
    <property type="entry name" value="PI31-like"/>
</dbReference>
<feature type="region of interest" description="Disordered" evidence="11">
    <location>
        <begin position="166"/>
        <end position="209"/>
    </location>
</feature>
<keyword evidence="7" id="KW-0256">Endoplasmic reticulum</keyword>
<dbReference type="PANTHER" id="PTHR13266">
    <property type="entry name" value="PROTEASOME INHIBITOR"/>
    <property type="match status" value="1"/>
</dbReference>
<dbReference type="GO" id="GO:0043161">
    <property type="term" value="P:proteasome-mediated ubiquitin-dependent protein catabolic process"/>
    <property type="evidence" value="ECO:0007669"/>
    <property type="project" value="InterPro"/>
</dbReference>
<evidence type="ECO:0000259" key="12">
    <source>
        <dbReference type="Pfam" id="PF08577"/>
    </source>
</evidence>
<sequence>MTTHAHSVVALIKASRPKLKCFADKICFAVHSVIAINGLKLLAVGIRANSDPPGADAPEVSVDGWNDEENEYSFLYGFDCQSVSSKSGESASSLLVKCLTLNNTLIVTMFATNGPQAPETIEIDIMVHAVPDGVDSANKEAVLSAVGQFTCMQELVDRIQAALESQIHPSSSKPSLSTSKTEATVTTSRVNISDLNNDPDLVQSSNGVRGQEYLPGYNPLMVGRGDILPGGDVQVHDPLRVGLPHRGGLPGGPVGGGLPGGPVGGGMHVGPDHPFFANHMRNPLLIGGGRRGTGGLYGPPGLPQGARWDPISPEGLPGWSPGDFQQPGRPSRGGPPVHPDMMQPGALEGGHWDHMNS</sequence>
<evidence type="ECO:0000313" key="14">
    <source>
        <dbReference type="EMBL" id="GAX77537.1"/>
    </source>
</evidence>
<evidence type="ECO:0000256" key="2">
    <source>
        <dbReference type="ARBA" id="ARBA00004496"/>
    </source>
</evidence>
<evidence type="ECO:0000256" key="4">
    <source>
        <dbReference type="ARBA" id="ARBA00022481"/>
    </source>
</evidence>
<reference evidence="14 15" key="1">
    <citation type="submission" date="2017-08" db="EMBL/GenBank/DDBJ databases">
        <title>Acidophilic green algal genome provides insights into adaptation to an acidic environment.</title>
        <authorList>
            <person name="Hirooka S."/>
            <person name="Hirose Y."/>
            <person name="Kanesaki Y."/>
            <person name="Higuchi S."/>
            <person name="Fujiwara T."/>
            <person name="Onuma R."/>
            <person name="Era A."/>
            <person name="Ohbayashi R."/>
            <person name="Uzuka A."/>
            <person name="Nozaki H."/>
            <person name="Yoshikawa H."/>
            <person name="Miyagishima S.Y."/>
        </authorList>
    </citation>
    <scope>NUCLEOTIDE SEQUENCE [LARGE SCALE GENOMIC DNA]</scope>
    <source>
        <strain evidence="14 15">NIES-2499</strain>
    </source>
</reference>
<evidence type="ECO:0000313" key="15">
    <source>
        <dbReference type="Proteomes" id="UP000232323"/>
    </source>
</evidence>
<name>A0A250X386_9CHLO</name>
<evidence type="ECO:0000256" key="9">
    <source>
        <dbReference type="ARBA" id="ARBA00022990"/>
    </source>
</evidence>
<organism evidence="14 15">
    <name type="scientific">Chlamydomonas eustigma</name>
    <dbReference type="NCBI Taxonomy" id="1157962"/>
    <lineage>
        <taxon>Eukaryota</taxon>
        <taxon>Viridiplantae</taxon>
        <taxon>Chlorophyta</taxon>
        <taxon>core chlorophytes</taxon>
        <taxon>Chlorophyceae</taxon>
        <taxon>CS clade</taxon>
        <taxon>Chlamydomonadales</taxon>
        <taxon>Chlamydomonadaceae</taxon>
        <taxon>Chlamydomonas</taxon>
    </lineage>
</organism>
<dbReference type="GO" id="GO:0070628">
    <property type="term" value="F:proteasome binding"/>
    <property type="evidence" value="ECO:0007669"/>
    <property type="project" value="InterPro"/>
</dbReference>
<evidence type="ECO:0000256" key="11">
    <source>
        <dbReference type="SAM" id="MobiDB-lite"/>
    </source>
</evidence>
<evidence type="ECO:0000259" key="13">
    <source>
        <dbReference type="Pfam" id="PF11566"/>
    </source>
</evidence>
<dbReference type="EMBL" id="BEGY01000025">
    <property type="protein sequence ID" value="GAX77537.1"/>
    <property type="molecule type" value="Genomic_DNA"/>
</dbReference>
<dbReference type="InterPro" id="IPR013886">
    <property type="entry name" value="PI31_Prot_C"/>
</dbReference>
<comment type="subcellular location">
    <subcellularLocation>
        <location evidence="2">Cytoplasm</location>
    </subcellularLocation>
    <subcellularLocation>
        <location evidence="1">Endoplasmic reticulum</location>
    </subcellularLocation>
</comment>
<comment type="caution">
    <text evidence="14">The sequence shown here is derived from an EMBL/GenBank/DDBJ whole genome shotgun (WGS) entry which is preliminary data.</text>
</comment>
<evidence type="ECO:0000256" key="5">
    <source>
        <dbReference type="ARBA" id="ARBA00022490"/>
    </source>
</evidence>
<protein>
    <submittedName>
        <fullName evidence="14">Uncharacterized protein</fullName>
    </submittedName>
</protein>
<feature type="domain" description="PI31 proteasome regulator N-terminal" evidence="13">
    <location>
        <begin position="16"/>
        <end position="173"/>
    </location>
</feature>
<dbReference type="OrthoDB" id="68090at2759"/>
<comment type="similarity">
    <text evidence="3">Belongs to the proteasome inhibitor PI31 family.</text>
</comment>
<dbReference type="InterPro" id="IPR021625">
    <property type="entry name" value="PI31_Prot_N"/>
</dbReference>
<keyword evidence="15" id="KW-1185">Reference proteome</keyword>
<keyword evidence="4" id="KW-0488">Methylation</keyword>
<evidence type="ECO:0000256" key="7">
    <source>
        <dbReference type="ARBA" id="ARBA00022824"/>
    </source>
</evidence>
<dbReference type="STRING" id="1157962.A0A250X386"/>
<evidence type="ECO:0000256" key="10">
    <source>
        <dbReference type="ARBA" id="ARBA00024805"/>
    </source>
</evidence>
<dbReference type="GO" id="GO:0004866">
    <property type="term" value="F:endopeptidase inhibitor activity"/>
    <property type="evidence" value="ECO:0007669"/>
    <property type="project" value="InterPro"/>
</dbReference>
<dbReference type="Pfam" id="PF11566">
    <property type="entry name" value="PI31_Prot_N"/>
    <property type="match status" value="1"/>
</dbReference>
<dbReference type="AlphaFoldDB" id="A0A250X386"/>
<dbReference type="GO" id="GO:0005783">
    <property type="term" value="C:endoplasmic reticulum"/>
    <property type="evidence" value="ECO:0007669"/>
    <property type="project" value="UniProtKB-SubCell"/>
</dbReference>
<evidence type="ECO:0000256" key="3">
    <source>
        <dbReference type="ARBA" id="ARBA00006405"/>
    </source>
</evidence>
<evidence type="ECO:0000256" key="1">
    <source>
        <dbReference type="ARBA" id="ARBA00004240"/>
    </source>
</evidence>
<dbReference type="Pfam" id="PF08577">
    <property type="entry name" value="PI31_Prot_C"/>
    <property type="match status" value="1"/>
</dbReference>
<comment type="function">
    <text evidence="10">Plays an important role in control of proteasome function. Inhibits the hydrolysis of protein and peptide substrates by the 20S proteasome. Also inhibits the activation of the proteasome by the proteasome regulatory proteins PA700 and PA28.</text>
</comment>
<keyword evidence="6" id="KW-0597">Phosphoprotein</keyword>
<dbReference type="Proteomes" id="UP000232323">
    <property type="component" value="Unassembled WGS sequence"/>
</dbReference>
<feature type="compositionally biased region" description="Polar residues" evidence="11">
    <location>
        <begin position="182"/>
        <end position="208"/>
    </location>
</feature>
<accession>A0A250X386</accession>
<keyword evidence="5" id="KW-0963">Cytoplasm</keyword>
<feature type="domain" description="PI31 proteasome regulator C-terminal" evidence="12">
    <location>
        <begin position="222"/>
        <end position="313"/>
    </location>
</feature>
<proteinExistence type="inferred from homology"/>
<feature type="region of interest" description="Disordered" evidence="11">
    <location>
        <begin position="309"/>
        <end position="357"/>
    </location>
</feature>
<feature type="compositionally biased region" description="Low complexity" evidence="11">
    <location>
        <begin position="169"/>
        <end position="181"/>
    </location>
</feature>
<dbReference type="Gene3D" id="3.40.1000.30">
    <property type="match status" value="1"/>
</dbReference>